<dbReference type="AlphaFoldDB" id="A0A2U3BBG9"/>
<protein>
    <submittedName>
        <fullName evidence="8">Multidrug ABC transporter permease</fullName>
    </submittedName>
</protein>
<evidence type="ECO:0000256" key="5">
    <source>
        <dbReference type="ARBA" id="ARBA00023136"/>
    </source>
</evidence>
<dbReference type="OrthoDB" id="9803577at2"/>
<dbReference type="PANTHER" id="PTHR30294:SF47">
    <property type="entry name" value="INNER MEMBRANE TRANSPORT PERMEASE YHHJ"/>
    <property type="match status" value="1"/>
</dbReference>
<feature type="transmembrane region" description="Helical" evidence="6">
    <location>
        <begin position="184"/>
        <end position="206"/>
    </location>
</feature>
<keyword evidence="3 6" id="KW-0812">Transmembrane</keyword>
<dbReference type="InterPro" id="IPR051449">
    <property type="entry name" value="ABC-2_transporter_component"/>
</dbReference>
<keyword evidence="9" id="KW-1185">Reference proteome</keyword>
<feature type="transmembrane region" description="Helical" evidence="6">
    <location>
        <begin position="353"/>
        <end position="371"/>
    </location>
</feature>
<reference evidence="8 9" key="1">
    <citation type="submission" date="2018-05" db="EMBL/GenBank/DDBJ databases">
        <title>Vibrio limimaris sp. nov., isolated from marine sediment.</title>
        <authorList>
            <person name="Li C.-M."/>
        </authorList>
    </citation>
    <scope>NUCLEOTIDE SEQUENCE [LARGE SCALE GENOMIC DNA]</scope>
    <source>
        <strain evidence="8 9">E4404</strain>
    </source>
</reference>
<keyword evidence="5 6" id="KW-0472">Membrane</keyword>
<keyword evidence="4 6" id="KW-1133">Transmembrane helix</keyword>
<gene>
    <name evidence="8" type="ORF">DI392_08000</name>
</gene>
<dbReference type="EMBL" id="QFWT01000003">
    <property type="protein sequence ID" value="PWI34123.1"/>
    <property type="molecule type" value="Genomic_DNA"/>
</dbReference>
<dbReference type="PANTHER" id="PTHR30294">
    <property type="entry name" value="MEMBRANE COMPONENT OF ABC TRANSPORTER YHHJ-RELATED"/>
    <property type="match status" value="1"/>
</dbReference>
<comment type="subcellular location">
    <subcellularLocation>
        <location evidence="1">Cell membrane</location>
        <topology evidence="1">Multi-pass membrane protein</topology>
    </subcellularLocation>
</comment>
<dbReference type="Gene3D" id="3.40.1710.10">
    <property type="entry name" value="abc type-2 transporter like domain"/>
    <property type="match status" value="1"/>
</dbReference>
<evidence type="ECO:0000256" key="4">
    <source>
        <dbReference type="ARBA" id="ARBA00022989"/>
    </source>
</evidence>
<feature type="transmembrane region" description="Helical" evidence="6">
    <location>
        <begin position="227"/>
        <end position="250"/>
    </location>
</feature>
<comment type="caution">
    <text evidence="8">The sequence shown here is derived from an EMBL/GenBank/DDBJ whole genome shotgun (WGS) entry which is preliminary data.</text>
</comment>
<accession>A0A2U3BBG9</accession>
<feature type="transmembrane region" description="Helical" evidence="6">
    <location>
        <begin position="17"/>
        <end position="37"/>
    </location>
</feature>
<name>A0A2U3BBG9_9VIBR</name>
<evidence type="ECO:0000256" key="2">
    <source>
        <dbReference type="ARBA" id="ARBA00022475"/>
    </source>
</evidence>
<dbReference type="InterPro" id="IPR013525">
    <property type="entry name" value="ABC2_TM"/>
</dbReference>
<evidence type="ECO:0000256" key="3">
    <source>
        <dbReference type="ARBA" id="ARBA00022692"/>
    </source>
</evidence>
<evidence type="ECO:0000256" key="1">
    <source>
        <dbReference type="ARBA" id="ARBA00004651"/>
    </source>
</evidence>
<feature type="domain" description="ABC-2 type transporter transmembrane" evidence="7">
    <location>
        <begin position="16"/>
        <end position="369"/>
    </location>
</feature>
<sequence length="382" mass="42905">MQNSRLSQWHVLKHDKWLLSSLTWLPVFLAVTLWWIFSQGLVCDLPVGIVDLENDTVSRTLVRQLDATSVMAVTSAYPNVYEARQALIAGNIYAYAVIPRHFTRDIYNNTPPQISVFYNSQYILVGKQINSAVNQAYGTFNTQAGALKQLSKGQQTFSGAAGQALPLRSQITPLFNLNSDYAQFLVSAIVPALWQIFIVVSTILWLTANYRIYGSKTMLGPQPVRRFISLCRFYLPFYLLSGFGFLSWFYTGLKWPMAGSLFPLIYAQLLTAVACIIMGSLFFFITQDPARAMSFAGVLTAPSFAFMGITFPATDMPLPAEIWRNLLPVSYYIEAQIGQSSYGVTSWQTITRFSLPMLGYLFPLGVTLLLIKKHHARQESDT</sequence>
<evidence type="ECO:0000256" key="6">
    <source>
        <dbReference type="SAM" id="Phobius"/>
    </source>
</evidence>
<feature type="transmembrane region" description="Helical" evidence="6">
    <location>
        <begin position="292"/>
        <end position="311"/>
    </location>
</feature>
<dbReference type="Proteomes" id="UP000245362">
    <property type="component" value="Unassembled WGS sequence"/>
</dbReference>
<evidence type="ECO:0000313" key="8">
    <source>
        <dbReference type="EMBL" id="PWI34123.1"/>
    </source>
</evidence>
<evidence type="ECO:0000313" key="9">
    <source>
        <dbReference type="Proteomes" id="UP000245362"/>
    </source>
</evidence>
<evidence type="ECO:0000259" key="7">
    <source>
        <dbReference type="Pfam" id="PF12698"/>
    </source>
</evidence>
<dbReference type="GO" id="GO:0005886">
    <property type="term" value="C:plasma membrane"/>
    <property type="evidence" value="ECO:0007669"/>
    <property type="project" value="UniProtKB-SubCell"/>
</dbReference>
<dbReference type="RefSeq" id="WP_109319374.1">
    <property type="nucleotide sequence ID" value="NZ_QFWT01000003.1"/>
</dbReference>
<feature type="transmembrane region" description="Helical" evidence="6">
    <location>
        <begin position="262"/>
        <end position="285"/>
    </location>
</feature>
<keyword evidence="2" id="KW-1003">Cell membrane</keyword>
<proteinExistence type="predicted"/>
<dbReference type="GO" id="GO:0140359">
    <property type="term" value="F:ABC-type transporter activity"/>
    <property type="evidence" value="ECO:0007669"/>
    <property type="project" value="InterPro"/>
</dbReference>
<organism evidence="8 9">
    <name type="scientific">Vibrio albus</name>
    <dbReference type="NCBI Taxonomy" id="2200953"/>
    <lineage>
        <taxon>Bacteria</taxon>
        <taxon>Pseudomonadati</taxon>
        <taxon>Pseudomonadota</taxon>
        <taxon>Gammaproteobacteria</taxon>
        <taxon>Vibrionales</taxon>
        <taxon>Vibrionaceae</taxon>
        <taxon>Vibrio</taxon>
    </lineage>
</organism>
<dbReference type="Pfam" id="PF12698">
    <property type="entry name" value="ABC2_membrane_3"/>
    <property type="match status" value="1"/>
</dbReference>